<reference evidence="6" key="1">
    <citation type="submission" date="2016-10" db="EMBL/GenBank/DDBJ databases">
        <title>Sequence of Gallionella enrichment culture.</title>
        <authorList>
            <person name="Poehlein A."/>
            <person name="Muehling M."/>
            <person name="Daniel R."/>
        </authorList>
    </citation>
    <scope>NUCLEOTIDE SEQUENCE</scope>
</reference>
<dbReference type="InterPro" id="IPR048395">
    <property type="entry name" value="Glyco_hydro_31_C"/>
</dbReference>
<dbReference type="SUPFAM" id="SSF51445">
    <property type="entry name" value="(Trans)glycosidases"/>
    <property type="match status" value="1"/>
</dbReference>
<dbReference type="InterPro" id="IPR051816">
    <property type="entry name" value="Glycosyl_Hydrolase_31"/>
</dbReference>
<dbReference type="CDD" id="cd06591">
    <property type="entry name" value="GH31_xylosidase_XylS"/>
    <property type="match status" value="1"/>
</dbReference>
<dbReference type="PANTHER" id="PTHR43863:SF2">
    <property type="entry name" value="MALTASE-GLUCOAMYLASE"/>
    <property type="match status" value="1"/>
</dbReference>
<evidence type="ECO:0000259" key="4">
    <source>
        <dbReference type="Pfam" id="PF17137"/>
    </source>
</evidence>
<evidence type="ECO:0000259" key="5">
    <source>
        <dbReference type="Pfam" id="PF21365"/>
    </source>
</evidence>
<dbReference type="Pfam" id="PF17137">
    <property type="entry name" value="DUF5110"/>
    <property type="match status" value="1"/>
</dbReference>
<dbReference type="InterPro" id="IPR025887">
    <property type="entry name" value="Glyco_hydro_31_N_dom"/>
</dbReference>
<gene>
    <name evidence="6" type="ORF">GALL_113790</name>
</gene>
<feature type="domain" description="Glycosyl hydrolase family 31 C-terminal" evidence="5">
    <location>
        <begin position="580"/>
        <end position="665"/>
    </location>
</feature>
<dbReference type="AlphaFoldDB" id="A0A1J5T2R3"/>
<feature type="domain" description="Glycoside hydrolase family 31 N-terminal" evidence="3">
    <location>
        <begin position="43"/>
        <end position="205"/>
    </location>
</feature>
<dbReference type="GO" id="GO:0005975">
    <property type="term" value="P:carbohydrate metabolic process"/>
    <property type="evidence" value="ECO:0007669"/>
    <property type="project" value="InterPro"/>
</dbReference>
<comment type="caution">
    <text evidence="6">The sequence shown here is derived from an EMBL/GenBank/DDBJ whole genome shotgun (WGS) entry which is preliminary data.</text>
</comment>
<feature type="domain" description="DUF5110" evidence="4">
    <location>
        <begin position="680"/>
        <end position="748"/>
    </location>
</feature>
<dbReference type="GO" id="GO:0030246">
    <property type="term" value="F:carbohydrate binding"/>
    <property type="evidence" value="ECO:0007669"/>
    <property type="project" value="InterPro"/>
</dbReference>
<dbReference type="InterPro" id="IPR017853">
    <property type="entry name" value="GH"/>
</dbReference>
<organism evidence="6">
    <name type="scientific">mine drainage metagenome</name>
    <dbReference type="NCBI Taxonomy" id="410659"/>
    <lineage>
        <taxon>unclassified sequences</taxon>
        <taxon>metagenomes</taxon>
        <taxon>ecological metagenomes</taxon>
    </lineage>
</organism>
<dbReference type="Gene3D" id="2.60.40.1180">
    <property type="entry name" value="Golgi alpha-mannosidase II"/>
    <property type="match status" value="2"/>
</dbReference>
<evidence type="ECO:0000259" key="2">
    <source>
        <dbReference type="Pfam" id="PF01055"/>
    </source>
</evidence>
<keyword evidence="6" id="KW-0378">Hydrolase</keyword>
<protein>
    <submittedName>
        <fullName evidence="6">Alpha-xylosidase BoGH31A</fullName>
        <ecNumber evidence="6">3.2.1.177</ecNumber>
    </submittedName>
</protein>
<dbReference type="EMBL" id="MLJW01000043">
    <property type="protein sequence ID" value="OIR06462.1"/>
    <property type="molecule type" value="Genomic_DNA"/>
</dbReference>
<dbReference type="InterPro" id="IPR033403">
    <property type="entry name" value="DUF5110"/>
</dbReference>
<dbReference type="GO" id="GO:0061634">
    <property type="term" value="F:alpha-D-xyloside xylohydrolase"/>
    <property type="evidence" value="ECO:0007669"/>
    <property type="project" value="UniProtKB-EC"/>
</dbReference>
<dbReference type="SUPFAM" id="SSF74650">
    <property type="entry name" value="Galactose mutarotase-like"/>
    <property type="match status" value="1"/>
</dbReference>
<evidence type="ECO:0000259" key="3">
    <source>
        <dbReference type="Pfam" id="PF13802"/>
    </source>
</evidence>
<dbReference type="CDD" id="cd14752">
    <property type="entry name" value="GH31_N"/>
    <property type="match status" value="1"/>
</dbReference>
<dbReference type="InterPro" id="IPR011013">
    <property type="entry name" value="Gal_mutarotase_sf_dom"/>
</dbReference>
<dbReference type="InterPro" id="IPR000322">
    <property type="entry name" value="Glyco_hydro_31_TIM"/>
</dbReference>
<name>A0A1J5T2R3_9ZZZZ</name>
<feature type="domain" description="Glycoside hydrolase family 31 TIM barrel" evidence="2">
    <location>
        <begin position="249"/>
        <end position="569"/>
    </location>
</feature>
<comment type="similarity">
    <text evidence="1">Belongs to the glycosyl hydrolase 31 family.</text>
</comment>
<accession>A0A1J5T2R3</accession>
<dbReference type="Gene3D" id="3.20.20.80">
    <property type="entry name" value="Glycosidases"/>
    <property type="match status" value="1"/>
</dbReference>
<keyword evidence="6" id="KW-0326">Glycosidase</keyword>
<proteinExistence type="inferred from homology"/>
<evidence type="ECO:0000256" key="1">
    <source>
        <dbReference type="ARBA" id="ARBA00007806"/>
    </source>
</evidence>
<dbReference type="PANTHER" id="PTHR43863">
    <property type="entry name" value="HYDROLASE, PUTATIVE (AFU_ORTHOLOGUE AFUA_1G03140)-RELATED"/>
    <property type="match status" value="1"/>
</dbReference>
<dbReference type="Gene3D" id="2.60.40.1760">
    <property type="entry name" value="glycosyl hydrolase (family 31)"/>
    <property type="match status" value="1"/>
</dbReference>
<dbReference type="Pfam" id="PF13802">
    <property type="entry name" value="Gal_mutarotas_2"/>
    <property type="match status" value="1"/>
</dbReference>
<sequence length="778" mass="86096">MNTPCRLILAWLSLCGVALAAPLPVVSIQKGRDGLTLGLERGTLRLRVFTPDIVEVTYGPSATLPPTDPLAVVASPSGTPWTAAETSKDITLRTSALVVTVARSTGSVRFADLSGRVYLAEADDGGKSLTPAVVGGQPTLRSRQDFVLQPGEAVYGLGQHPGSPLNYRGTKVHLQQENRDVAVPVLLSSRGYGVFWDNPAVTDVDAGATIPGGLTWTSEAADAIDYYFIGGPALRDVVARYRWLTGPAPMLAEWTWGFWQCREHYETQQELLGVVAEYRRLHLPLDGIIQDWQYWRPGGWGSDEFDPTRYPDPATMVRTVHDEHAHIIISIWPRFDLGLANLAALEKAGAVYPKVYPNVYPKGQGKWYDPFNPEGRRLYWKFLSQHLFSIGIDGWWMDASEPELGGHWGELRDVTTAAGSGARVFNAYPLEHTTGVYQGQRAESSAKRVFILTRSAWAGQQRNAAVTWSGDTTGTWAVFRQQIPAGLDFVMSGIPYWNTDIGGFFGGNPQDPAYAELFTRWFQFGAFCPMFRVHGTGRPKEVWRFPKATQAVLADFIRLRYHLLPYIYSDAWSVTHENASMLRPLVMDFQNDARVLNIPDQFLFGPSIMVCPVTEPGAKARSVYFPAGTHWCDFWTGAVVSGGQSLSVPVSIRTLPLFVRAGSIIPYGPSEEYTREKADPIELRVYRGADGHFTLYEDSGDGYAYEHGAYATIPITWDEHRQTLTIGRREGRFPGMPQTHRFHIVWVSPGHGVGLAPSANPDAKVTYTGKPLTLSPES</sequence>
<dbReference type="Pfam" id="PF21365">
    <property type="entry name" value="Glyco_hydro_31_3rd"/>
    <property type="match status" value="1"/>
</dbReference>
<dbReference type="Pfam" id="PF01055">
    <property type="entry name" value="Glyco_hydro_31_2nd"/>
    <property type="match status" value="1"/>
</dbReference>
<dbReference type="InterPro" id="IPR013780">
    <property type="entry name" value="Glyco_hydro_b"/>
</dbReference>
<dbReference type="SUPFAM" id="SSF51011">
    <property type="entry name" value="Glycosyl hydrolase domain"/>
    <property type="match status" value="1"/>
</dbReference>
<dbReference type="EC" id="3.2.1.177" evidence="6"/>
<evidence type="ECO:0000313" key="6">
    <source>
        <dbReference type="EMBL" id="OIR06462.1"/>
    </source>
</evidence>